<sequence length="281" mass="32839">MKRVLCLFLLLCPAALTTMAQDILFPYKENFAWQVKQIDEFMDRFNNADYTPIRRYLKEEYNLEEVNRSDLIRSLFNLDKDDWNQEDVVQFLAQVNDSVPPPYLDFYDKDWFAELDCQGVNRGDTVYFTMILSLKKNEQTGGSRWIINSVQGDFLPTDTVALAFAMDSNYDASKTLNPASFGTDFMALVDALKDTANLEGYVVPQNINRPLVGFLNQLYQRELIFKQVNMITYHFLQIKDWVFQVQDFHRQSTNSGWLINSLVAVTDEEKQKYREQVLHLP</sequence>
<reference evidence="2" key="1">
    <citation type="journal article" date="2023" name="Comput. Struct. Biotechnol. J.">
        <title>Discovery of a novel marine Bacteroidetes with a rich repertoire of carbohydrate-active enzymes.</title>
        <authorList>
            <person name="Chen B."/>
            <person name="Liu G."/>
            <person name="Chen Q."/>
            <person name="Wang H."/>
            <person name="Liu L."/>
            <person name="Tang K."/>
        </authorList>
    </citation>
    <scope>NUCLEOTIDE SEQUENCE</scope>
    <source>
        <strain evidence="2">TK19036</strain>
    </source>
</reference>
<protein>
    <recommendedName>
        <fullName evidence="3">DUF3828 domain-containing protein</fullName>
    </recommendedName>
</protein>
<feature type="chain" id="PRO_5041244779" description="DUF3828 domain-containing protein" evidence="1">
    <location>
        <begin position="21"/>
        <end position="281"/>
    </location>
</feature>
<evidence type="ECO:0008006" key="3">
    <source>
        <dbReference type="Google" id="ProtNLM"/>
    </source>
</evidence>
<dbReference type="EMBL" id="CP120682">
    <property type="protein sequence ID" value="WKN35281.1"/>
    <property type="molecule type" value="Genomic_DNA"/>
</dbReference>
<proteinExistence type="predicted"/>
<organism evidence="2">
    <name type="scientific">Roseihalotalea indica</name>
    <dbReference type="NCBI Taxonomy" id="2867963"/>
    <lineage>
        <taxon>Bacteria</taxon>
        <taxon>Pseudomonadati</taxon>
        <taxon>Bacteroidota</taxon>
        <taxon>Cytophagia</taxon>
        <taxon>Cytophagales</taxon>
        <taxon>Catalimonadaceae</taxon>
        <taxon>Roseihalotalea</taxon>
    </lineage>
</organism>
<feature type="signal peptide" evidence="1">
    <location>
        <begin position="1"/>
        <end position="20"/>
    </location>
</feature>
<name>A0AA49GN40_9BACT</name>
<keyword evidence="1" id="KW-0732">Signal</keyword>
<evidence type="ECO:0000256" key="1">
    <source>
        <dbReference type="SAM" id="SignalP"/>
    </source>
</evidence>
<gene>
    <name evidence="2" type="ORF">K4G66_23155</name>
</gene>
<reference evidence="2" key="2">
    <citation type="journal article" date="2024" name="Antonie Van Leeuwenhoek">
        <title>Roseihalotalea indica gen. nov., sp. nov., a halophilic Bacteroidetes from mesopelagic Southwest Indian Ocean with higher carbohydrate metabolic potential.</title>
        <authorList>
            <person name="Chen B."/>
            <person name="Zhang M."/>
            <person name="Lin D."/>
            <person name="Ye J."/>
            <person name="Tang K."/>
        </authorList>
    </citation>
    <scope>NUCLEOTIDE SEQUENCE</scope>
    <source>
        <strain evidence="2">TK19036</strain>
    </source>
</reference>
<dbReference type="AlphaFoldDB" id="A0AA49GN40"/>
<evidence type="ECO:0000313" key="2">
    <source>
        <dbReference type="EMBL" id="WKN35281.1"/>
    </source>
</evidence>
<accession>A0AA49GN40</accession>